<organism evidence="3 4">
    <name type="scientific">Phragmitibacter flavus</name>
    <dbReference type="NCBI Taxonomy" id="2576071"/>
    <lineage>
        <taxon>Bacteria</taxon>
        <taxon>Pseudomonadati</taxon>
        <taxon>Verrucomicrobiota</taxon>
        <taxon>Verrucomicrobiia</taxon>
        <taxon>Verrucomicrobiales</taxon>
        <taxon>Verrucomicrobiaceae</taxon>
        <taxon>Phragmitibacter</taxon>
    </lineage>
</organism>
<evidence type="ECO:0000259" key="2">
    <source>
        <dbReference type="Pfam" id="PF20432"/>
    </source>
</evidence>
<keyword evidence="4" id="KW-1185">Reference proteome</keyword>
<dbReference type="Pfam" id="PF09722">
    <property type="entry name" value="Xre_MbcA_ParS_C"/>
    <property type="match status" value="1"/>
</dbReference>
<dbReference type="Pfam" id="PF20432">
    <property type="entry name" value="Xre-like-HTH"/>
    <property type="match status" value="1"/>
</dbReference>
<protein>
    <submittedName>
        <fullName evidence="3">DUF2384 domain-containing protein</fullName>
    </submittedName>
</protein>
<proteinExistence type="predicted"/>
<dbReference type="InterPro" id="IPR046847">
    <property type="entry name" value="Xre-like_HTH"/>
</dbReference>
<dbReference type="Proteomes" id="UP000306196">
    <property type="component" value="Unassembled WGS sequence"/>
</dbReference>
<dbReference type="AlphaFoldDB" id="A0A5R8KLD6"/>
<feature type="domain" description="Antitoxin Xre/MbcA/ParS-like toxin-binding" evidence="1">
    <location>
        <begin position="121"/>
        <end position="170"/>
    </location>
</feature>
<dbReference type="EMBL" id="VAUV01000001">
    <property type="protein sequence ID" value="TLD72855.1"/>
    <property type="molecule type" value="Genomic_DNA"/>
</dbReference>
<evidence type="ECO:0000259" key="1">
    <source>
        <dbReference type="Pfam" id="PF09722"/>
    </source>
</evidence>
<dbReference type="OrthoDB" id="191018at2"/>
<dbReference type="InterPro" id="IPR024467">
    <property type="entry name" value="Xre/MbcA/ParS-like_toxin-bd"/>
</dbReference>
<evidence type="ECO:0000313" key="3">
    <source>
        <dbReference type="EMBL" id="TLD72855.1"/>
    </source>
</evidence>
<reference evidence="3 4" key="1">
    <citation type="submission" date="2019-05" db="EMBL/GenBank/DDBJ databases">
        <title>Verrucobacter flavum gen. nov., sp. nov. a new member of the family Verrucomicrobiaceae.</title>
        <authorList>
            <person name="Szuroczki S."/>
            <person name="Abbaszade G."/>
            <person name="Szabo A."/>
            <person name="Felfoldi T."/>
            <person name="Schumann P."/>
            <person name="Boka K."/>
            <person name="Keki Z."/>
            <person name="Toumi M."/>
            <person name="Toth E."/>
        </authorList>
    </citation>
    <scope>NUCLEOTIDE SEQUENCE [LARGE SCALE GENOMIC DNA]</scope>
    <source>
        <strain evidence="3 4">MG-N-17</strain>
    </source>
</reference>
<dbReference type="InterPro" id="IPR011979">
    <property type="entry name" value="Antitox_Xre"/>
</dbReference>
<accession>A0A5R8KLD6</accession>
<feature type="domain" description="Antitoxin Xre-like helix-turn-helix" evidence="2">
    <location>
        <begin position="56"/>
        <end position="115"/>
    </location>
</feature>
<sequence length="173" mass="18914">MEKVRTKSIAKKSPLRVVSDSRGGVSGKKDGSGIVVFFVHGTSGKNTAWEYTPAKLIQSLKTGLPVRELDDLRSSLDLSMEKLVPMLGISKATLHRRMTKGRLDPAESDRVVRFAKLMGKAVEVMESPENARKWLSAPQVGLGGAIPLEYAETEVGAREVENLLGRIEYGVYS</sequence>
<name>A0A5R8KLD6_9BACT</name>
<dbReference type="RefSeq" id="WP_138084478.1">
    <property type="nucleotide sequence ID" value="NZ_VAUV01000001.1"/>
</dbReference>
<gene>
    <name evidence="3" type="ORF">FEM03_01935</name>
</gene>
<dbReference type="GO" id="GO:0003677">
    <property type="term" value="F:DNA binding"/>
    <property type="evidence" value="ECO:0007669"/>
    <property type="project" value="InterPro"/>
</dbReference>
<evidence type="ECO:0000313" key="4">
    <source>
        <dbReference type="Proteomes" id="UP000306196"/>
    </source>
</evidence>
<comment type="caution">
    <text evidence="3">The sequence shown here is derived from an EMBL/GenBank/DDBJ whole genome shotgun (WGS) entry which is preliminary data.</text>
</comment>
<dbReference type="NCBIfam" id="TIGR02293">
    <property type="entry name" value="TAS_TIGR02293"/>
    <property type="match status" value="1"/>
</dbReference>